<gene>
    <name evidence="2" type="ORF">NCTC13184_03577</name>
</gene>
<sequence length="253" mass="26450">MTNAPRSPGCAYRGGMEYRAVERAAAAAERASELTVRIAAVIAGQTRTPAGSSSLRRPSTDRQNLHVPGGAGAGDGDCLHGGRGSQARRPGRRTVYRSRDLHGGSATERPPLDGFRQRCGSVTRGRDAATTLTRARRQSVGGFRNGNHSATSCRRSVGPRRIGDRLPSAALIDWLMPCQIPLTSGSAPFAAPVKQPSGRPADRLSTHRSHLEGVPIPSRELATAISVGAADGHPAATSSCWSGSPCGEEGSSR</sequence>
<proteinExistence type="predicted"/>
<evidence type="ECO:0000256" key="1">
    <source>
        <dbReference type="SAM" id="MobiDB-lite"/>
    </source>
</evidence>
<feature type="compositionally biased region" description="Polar residues" evidence="1">
    <location>
        <begin position="46"/>
        <end position="57"/>
    </location>
</feature>
<feature type="compositionally biased region" description="Gly residues" evidence="1">
    <location>
        <begin position="69"/>
        <end position="84"/>
    </location>
</feature>
<feature type="region of interest" description="Disordered" evidence="1">
    <location>
        <begin position="231"/>
        <end position="253"/>
    </location>
</feature>
<accession>A0A378WWP6</accession>
<dbReference type="EMBL" id="UGRU01000001">
    <property type="protein sequence ID" value="SUA45055.1"/>
    <property type="molecule type" value="Genomic_DNA"/>
</dbReference>
<organism evidence="2 3">
    <name type="scientific">Nocardia africana</name>
    <dbReference type="NCBI Taxonomy" id="134964"/>
    <lineage>
        <taxon>Bacteria</taxon>
        <taxon>Bacillati</taxon>
        <taxon>Actinomycetota</taxon>
        <taxon>Actinomycetes</taxon>
        <taxon>Mycobacteriales</taxon>
        <taxon>Nocardiaceae</taxon>
        <taxon>Nocardia</taxon>
    </lineage>
</organism>
<evidence type="ECO:0000313" key="2">
    <source>
        <dbReference type="EMBL" id="SUA45055.1"/>
    </source>
</evidence>
<dbReference type="AlphaFoldDB" id="A0A378WWP6"/>
<evidence type="ECO:0000313" key="3">
    <source>
        <dbReference type="Proteomes" id="UP000255082"/>
    </source>
</evidence>
<reference evidence="2 3" key="1">
    <citation type="submission" date="2018-06" db="EMBL/GenBank/DDBJ databases">
        <authorList>
            <consortium name="Pathogen Informatics"/>
            <person name="Doyle S."/>
        </authorList>
    </citation>
    <scope>NUCLEOTIDE SEQUENCE [LARGE SCALE GENOMIC DNA]</scope>
    <source>
        <strain evidence="2 3">NCTC13184</strain>
    </source>
</reference>
<protein>
    <submittedName>
        <fullName evidence="2">Uncharacterized protein</fullName>
    </submittedName>
</protein>
<dbReference type="Proteomes" id="UP000255082">
    <property type="component" value="Unassembled WGS sequence"/>
</dbReference>
<name>A0A378WWP6_9NOCA</name>
<feature type="region of interest" description="Disordered" evidence="1">
    <location>
        <begin position="46"/>
        <end position="117"/>
    </location>
</feature>